<keyword evidence="8 9" id="KW-0539">Nucleus</keyword>
<evidence type="ECO:0000256" key="5">
    <source>
        <dbReference type="ARBA" id="ARBA00023015"/>
    </source>
</evidence>
<comment type="function">
    <text evidence="9">Component of the FACT complex, a general chromatin factor that acts to reorganize nucleosomes. The FACT complex is involved in multiple processes that require DNA as a template such as mRNA elongation, DNA replication and DNA repair. During transcription elongation the FACT complex acts as a histone chaperone that both destabilizes and restores nucleosomal structure. It facilitates the passage of RNA polymerase II and transcription by promoting the dissociation of one histone H2A-H2B dimer from the nucleosome, then subsequently promotes the reestablishment of the nucleosome following the passage of RNA polymerase II.</text>
</comment>
<dbReference type="InterPro" id="IPR013719">
    <property type="entry name" value="RTT106/SPT16-like_middle_dom"/>
</dbReference>
<dbReference type="Gene3D" id="2.30.29.30">
    <property type="entry name" value="Pleckstrin-homology domain (PH domain)/Phosphotyrosine-binding domain (PTB)"/>
    <property type="match status" value="1"/>
</dbReference>
<dbReference type="InterPro" id="IPR000969">
    <property type="entry name" value="SSRP1/POB3"/>
</dbReference>
<evidence type="ECO:0000256" key="1">
    <source>
        <dbReference type="ARBA" id="ARBA00010060"/>
    </source>
</evidence>
<dbReference type="GO" id="GO:0006281">
    <property type="term" value="P:DNA repair"/>
    <property type="evidence" value="ECO:0007669"/>
    <property type="project" value="UniProtKB-KW"/>
</dbReference>
<dbReference type="GO" id="GO:0003677">
    <property type="term" value="F:DNA binding"/>
    <property type="evidence" value="ECO:0007669"/>
    <property type="project" value="InterPro"/>
</dbReference>
<dbReference type="PANTHER" id="PTHR45849">
    <property type="entry name" value="FACT COMPLEX SUBUNIT SSRP1"/>
    <property type="match status" value="1"/>
</dbReference>
<feature type="compositionally biased region" description="Acidic residues" evidence="10">
    <location>
        <begin position="348"/>
        <end position="373"/>
    </location>
</feature>
<keyword evidence="5 9" id="KW-0805">Transcription regulation</keyword>
<keyword evidence="2 9" id="KW-0158">Chromosome</keyword>
<dbReference type="InterPro" id="IPR050454">
    <property type="entry name" value="RTT106/SSRP1_HistChap/FACT"/>
</dbReference>
<accession>A0A061S2U9</accession>
<keyword evidence="6 9" id="KW-0804">Transcription</keyword>
<dbReference type="GO" id="GO:0031491">
    <property type="term" value="F:nucleosome binding"/>
    <property type="evidence" value="ECO:0007669"/>
    <property type="project" value="TreeGrafter"/>
</dbReference>
<keyword evidence="7 9" id="KW-0234">DNA repair</keyword>
<evidence type="ECO:0000256" key="8">
    <source>
        <dbReference type="ARBA" id="ARBA00023242"/>
    </source>
</evidence>
<evidence type="ECO:0000256" key="10">
    <source>
        <dbReference type="SAM" id="MobiDB-lite"/>
    </source>
</evidence>
<evidence type="ECO:0000256" key="6">
    <source>
        <dbReference type="ARBA" id="ARBA00023163"/>
    </source>
</evidence>
<evidence type="ECO:0000256" key="9">
    <source>
        <dbReference type="RuleBase" id="RU364013"/>
    </source>
</evidence>
<feature type="region of interest" description="Disordered" evidence="10">
    <location>
        <begin position="295"/>
        <end position="396"/>
    </location>
</feature>
<dbReference type="Gene3D" id="2.30.29.150">
    <property type="match status" value="1"/>
</dbReference>
<name>A0A061S2U9_9CHLO</name>
<evidence type="ECO:0000256" key="7">
    <source>
        <dbReference type="ARBA" id="ARBA00023204"/>
    </source>
</evidence>
<dbReference type="AlphaFoldDB" id="A0A061S2U9"/>
<evidence type="ECO:0000256" key="2">
    <source>
        <dbReference type="ARBA" id="ARBA00022454"/>
    </source>
</evidence>
<keyword evidence="4 9" id="KW-0227">DNA damage</keyword>
<evidence type="ECO:0000259" key="11">
    <source>
        <dbReference type="SMART" id="SM01287"/>
    </source>
</evidence>
<comment type="subcellular location">
    <subcellularLocation>
        <location evidence="9">Nucleus</location>
    </subcellularLocation>
    <subcellularLocation>
        <location evidence="9">Chromosome</location>
    </subcellularLocation>
</comment>
<evidence type="ECO:0000256" key="3">
    <source>
        <dbReference type="ARBA" id="ARBA00022705"/>
    </source>
</evidence>
<dbReference type="GO" id="GO:0042393">
    <property type="term" value="F:histone binding"/>
    <property type="evidence" value="ECO:0007669"/>
    <property type="project" value="TreeGrafter"/>
</dbReference>
<keyword evidence="3 9" id="KW-0235">DNA replication</keyword>
<dbReference type="EMBL" id="GBEZ01005858">
    <property type="protein sequence ID" value="JAC79497.1"/>
    <property type="molecule type" value="Transcribed_RNA"/>
</dbReference>
<dbReference type="SMART" id="SM01287">
    <property type="entry name" value="Rtt106"/>
    <property type="match status" value="1"/>
</dbReference>
<dbReference type="Pfam" id="PF08512">
    <property type="entry name" value="Rttp106-like_middle"/>
    <property type="match status" value="1"/>
</dbReference>
<dbReference type="SUPFAM" id="SSF50729">
    <property type="entry name" value="PH domain-like"/>
    <property type="match status" value="1"/>
</dbReference>
<proteinExistence type="inferred from homology"/>
<dbReference type="GO" id="GO:0006260">
    <property type="term" value="P:DNA replication"/>
    <property type="evidence" value="ECO:0007669"/>
    <property type="project" value="UniProtKB-KW"/>
</dbReference>
<dbReference type="PRINTS" id="PR00887">
    <property type="entry name" value="SSRCOGNITION"/>
</dbReference>
<protein>
    <recommendedName>
        <fullName evidence="9">FACT complex subunit SSRP1</fullName>
    </recommendedName>
</protein>
<reference evidence="12" key="1">
    <citation type="submission" date="2014-05" db="EMBL/GenBank/DDBJ databases">
        <title>The transcriptome of the halophilic microalga Tetraselmis sp. GSL018 isolated from the Great Salt Lake, Utah.</title>
        <authorList>
            <person name="Jinkerson R.E."/>
            <person name="D'Adamo S."/>
            <person name="Posewitz M.C."/>
        </authorList>
    </citation>
    <scope>NUCLEOTIDE SEQUENCE</scope>
    <source>
        <strain evidence="12">GSL018</strain>
    </source>
</reference>
<comment type="similarity">
    <text evidence="1 9">Belongs to the SSRP1 family.</text>
</comment>
<feature type="domain" description="Histone chaperone RTT106/FACT complex subunit SPT16-like middle" evidence="11">
    <location>
        <begin position="208"/>
        <end position="299"/>
    </location>
</feature>
<gene>
    <name evidence="12" type="ORF">TSPGSL018_12563</name>
</gene>
<organism evidence="12">
    <name type="scientific">Tetraselmis sp. GSL018</name>
    <dbReference type="NCBI Taxonomy" id="582737"/>
    <lineage>
        <taxon>Eukaryota</taxon>
        <taxon>Viridiplantae</taxon>
        <taxon>Chlorophyta</taxon>
        <taxon>core chlorophytes</taxon>
        <taxon>Chlorodendrophyceae</taxon>
        <taxon>Chlorodendrales</taxon>
        <taxon>Chlorodendraceae</taxon>
        <taxon>Tetraselmis</taxon>
    </lineage>
</organism>
<dbReference type="InterPro" id="IPR011993">
    <property type="entry name" value="PH-like_dom_sf"/>
</dbReference>
<evidence type="ECO:0000256" key="4">
    <source>
        <dbReference type="ARBA" id="ARBA00022763"/>
    </source>
</evidence>
<feature type="compositionally biased region" description="Acidic residues" evidence="10">
    <location>
        <begin position="305"/>
        <end position="338"/>
    </location>
</feature>
<evidence type="ECO:0000313" key="12">
    <source>
        <dbReference type="EMBL" id="JAC79497.1"/>
    </source>
</evidence>
<dbReference type="GO" id="GO:0035101">
    <property type="term" value="C:FACT complex"/>
    <property type="evidence" value="ECO:0007669"/>
    <property type="project" value="TreeGrafter"/>
</dbReference>
<dbReference type="PANTHER" id="PTHR45849:SF1">
    <property type="entry name" value="FACT COMPLEX SUBUNIT SSRP1"/>
    <property type="match status" value="1"/>
</dbReference>
<sequence>MAEIAPFVRLKQLLHEVSSGNEVLSQVDNGQVPDSLISSFVSVLEEIRTPLLQARSEAVKAKTICNSESSLGDVVENISLLNPRGKFDLDFHEDGITFKGGRGSFLTRYKSVERVVMLKSLPPPLKNAGRILLWLSEGDAAQYLKQETRAVVLQGGTGDRLVLPDPRSDGGTLEGSLMEVLPRYLGAKGLCRGIVTGTDESVFSLGGHSAVPAFMKASEGLLFPLADAFAFVCGKNSFLAPHERIEFVELQRASGVSATFDMNLHLRGEKLLELGQISRSALGSIQQYIIERGLSTEPASGGSDQDSEECSDEADESDCGYNEESDEDFDPEGYDEAADVLAHKDGPEESEPENEESGDETDGAEAELFSEDDVPAHVVAARIEEEKLPHKRRRLD</sequence>